<sequence>MNTILNSQLNIRKGLLFFSLIIMMISCKGDLKTDVTVGVVKNIAELDEAISNAGPGDNIVLANGVWKDVQIKFLGEGTEKAPITLRAETPGKVFIEGVSNLEMSGDYLKVNGLFFRNGHSPTENVIAFRTSKDSVANYSSVSNCVILDFNNLERDQDNLWVQFYGTHNKLDHCYIAGKTNGGPTVRVDLKGNQSIRNYHQIVNNHFGPRPRKGGARGETIQLGSSFTSMSPSNTTIANNLFEECNGEVEIISSKTNFNLIKNNVFYKSEGSVVTRHGNYATIDGNYFIGDGKNKQFGGIRIVNTGHWIINNYFYNIIGENFRSPLAVMNGIPKSPLNRYNQVTDVVVAYNTYVNCKSPWQFGVGTNIAQADVLPKSEIRSARALRTEVVNNIIYNKIGDKNIIIEHDKADGVTFKSNIVNNQGVAFDNPERIGATEFELTKVSENIFLPKLTSEFEIYKGFGFEKITKDLFGNSREDKNSIGAAVQGEFKDPAILDKTKYGADWYSNVVETAVPNVIEVTATNGELETKIAAAKAGDVISLSPGTYNVSKSIVINKIITIQSKDSEKAEIVFTGADNTPVFELNPYGILTIKNVILTGNDKQQAFSNLKENMSNHFGLTVSGCEINNFNYVLKAYKQTFAEEITFKNTAISDCENGIELSEETNDRGDYNTEYLTIDNCQFTNVKQNVIDYYRGGYDESTIGGNLLVTNSTFTNCGAQEKNRILLNHRGIVNVTINKNTFTNNSVQFVSILWGAKNNVASENSFSNSGKIKTEENLVMKLMY</sequence>
<dbReference type="Pfam" id="PF14592">
    <property type="entry name" value="Chondroitinas_B"/>
    <property type="match status" value="1"/>
</dbReference>
<name>A0ABS0WWJ7_9FLAO</name>
<dbReference type="InterPro" id="IPR012334">
    <property type="entry name" value="Pectin_lyas_fold"/>
</dbReference>
<evidence type="ECO:0000313" key="1">
    <source>
        <dbReference type="EMBL" id="MBJ2176223.1"/>
    </source>
</evidence>
<accession>A0ABS0WWJ7</accession>
<reference evidence="1 2" key="1">
    <citation type="submission" date="2020-12" db="EMBL/GenBank/DDBJ databases">
        <title>Aureibaculum luteum sp. nov. and Aureibaculum flavum sp. nov., novel members of the family Flavobacteriaceae isolated from Antarctic intertidal sediments.</title>
        <authorList>
            <person name="He X."/>
            <person name="Zhang X."/>
        </authorList>
    </citation>
    <scope>NUCLEOTIDE SEQUENCE [LARGE SCALE GENOMIC DNA]</scope>
    <source>
        <strain evidence="1 2">A20</strain>
    </source>
</reference>
<proteinExistence type="predicted"/>
<dbReference type="InterPro" id="IPR039513">
    <property type="entry name" value="PL-6"/>
</dbReference>
<dbReference type="SUPFAM" id="SSF51126">
    <property type="entry name" value="Pectin lyase-like"/>
    <property type="match status" value="2"/>
</dbReference>
<comment type="caution">
    <text evidence="1">The sequence shown here is derived from an EMBL/GenBank/DDBJ whole genome shotgun (WGS) entry which is preliminary data.</text>
</comment>
<dbReference type="CDD" id="cd14251">
    <property type="entry name" value="PL-6"/>
    <property type="match status" value="1"/>
</dbReference>
<keyword evidence="2" id="KW-1185">Reference proteome</keyword>
<dbReference type="Proteomes" id="UP000623301">
    <property type="component" value="Unassembled WGS sequence"/>
</dbReference>
<dbReference type="RefSeq" id="WP_198842825.1">
    <property type="nucleotide sequence ID" value="NZ_JAEHFJ010000013.1"/>
</dbReference>
<evidence type="ECO:0000313" key="2">
    <source>
        <dbReference type="Proteomes" id="UP000623301"/>
    </source>
</evidence>
<organism evidence="1 2">
    <name type="scientific">Aureibaculum flavum</name>
    <dbReference type="NCBI Taxonomy" id="2795986"/>
    <lineage>
        <taxon>Bacteria</taxon>
        <taxon>Pseudomonadati</taxon>
        <taxon>Bacteroidota</taxon>
        <taxon>Flavobacteriia</taxon>
        <taxon>Flavobacteriales</taxon>
        <taxon>Flavobacteriaceae</taxon>
        <taxon>Aureibaculum</taxon>
    </lineage>
</organism>
<protein>
    <submittedName>
        <fullName evidence="1">DUF4957 domain-containing protein</fullName>
    </submittedName>
</protein>
<dbReference type="EMBL" id="JAEHFJ010000013">
    <property type="protein sequence ID" value="MBJ2176223.1"/>
    <property type="molecule type" value="Genomic_DNA"/>
</dbReference>
<dbReference type="InterPro" id="IPR011050">
    <property type="entry name" value="Pectin_lyase_fold/virulence"/>
</dbReference>
<gene>
    <name evidence="1" type="ORF">JBL43_18375</name>
</gene>
<dbReference type="Gene3D" id="2.160.20.10">
    <property type="entry name" value="Single-stranded right-handed beta-helix, Pectin lyase-like"/>
    <property type="match status" value="2"/>
</dbReference>